<organism evidence="1 2">
    <name type="scientific">Alteromonas macleodii</name>
    <name type="common">Pseudoalteromonas macleodii</name>
    <dbReference type="NCBI Taxonomy" id="28108"/>
    <lineage>
        <taxon>Bacteria</taxon>
        <taxon>Pseudomonadati</taxon>
        <taxon>Pseudomonadota</taxon>
        <taxon>Gammaproteobacteria</taxon>
        <taxon>Alteromonadales</taxon>
        <taxon>Alteromonadaceae</taxon>
        <taxon>Alteromonas/Salinimonas group</taxon>
        <taxon>Alteromonas</taxon>
    </lineage>
</organism>
<reference evidence="1 2" key="1">
    <citation type="submission" date="2015-12" db="EMBL/GenBank/DDBJ databases">
        <authorList>
            <person name="Shamseldin A."/>
            <person name="Moawad H."/>
            <person name="Abd El-Rahim W.M."/>
            <person name="Sadowsky M.J."/>
        </authorList>
    </citation>
    <scope>NUCLEOTIDE SEQUENCE [LARGE SCALE GENOMIC DNA]</scope>
    <source>
        <strain evidence="1 2">D7</strain>
    </source>
</reference>
<gene>
    <name evidence="1" type="ORF">AVL55_11125</name>
</gene>
<name>A0A126Q0V6_ALTMA</name>
<sequence length="168" mass="18978">MPKPFLVVIISLLLICILLLRAAFLIEDNSKLLAEFSLDTIAEDAEGLSDFDRDYLILNIRKCSQSAAYDVFYNQLHFRKFDSESELITSEADKVQKKCLRDYVLNAPTSQEAISRNAKLAQHALAPYTTDEMSRMFSDAITDNYANTSATSNAEDKHFREANLGLQL</sequence>
<evidence type="ECO:0000313" key="2">
    <source>
        <dbReference type="Proteomes" id="UP000063991"/>
    </source>
</evidence>
<proteinExistence type="predicted"/>
<protein>
    <submittedName>
        <fullName evidence="1">Uncharacterized protein</fullName>
    </submittedName>
</protein>
<dbReference type="AlphaFoldDB" id="A0A126Q0V6"/>
<dbReference type="RefSeq" id="WP_061095177.1">
    <property type="nucleotide sequence ID" value="NZ_CP014323.1"/>
</dbReference>
<accession>A0A126Q0V6</accession>
<evidence type="ECO:0000313" key="1">
    <source>
        <dbReference type="EMBL" id="AMJ98670.1"/>
    </source>
</evidence>
<dbReference type="Proteomes" id="UP000063991">
    <property type="component" value="Chromosome"/>
</dbReference>
<dbReference type="EMBL" id="CP014323">
    <property type="protein sequence ID" value="AMJ98670.1"/>
    <property type="molecule type" value="Genomic_DNA"/>
</dbReference>